<accession>A0A7W0CB22</accession>
<evidence type="ECO:0000256" key="3">
    <source>
        <dbReference type="HAMAP-Rule" id="MF_00269"/>
    </source>
</evidence>
<dbReference type="EMBL" id="JACDUS010000009">
    <property type="protein sequence ID" value="MBA2882428.1"/>
    <property type="molecule type" value="Genomic_DNA"/>
</dbReference>
<evidence type="ECO:0000313" key="5">
    <source>
        <dbReference type="EMBL" id="MBA2882428.1"/>
    </source>
</evidence>
<reference evidence="5 6" key="1">
    <citation type="submission" date="2020-07" db="EMBL/GenBank/DDBJ databases">
        <title>Genomic Encyclopedia of Type Strains, Phase IV (KMG-IV): sequencing the most valuable type-strain genomes for metagenomic binning, comparative biology and taxonomic classification.</title>
        <authorList>
            <person name="Goeker M."/>
        </authorList>
    </citation>
    <scope>NUCLEOTIDE SEQUENCE [LARGE SCALE GENOMIC DNA]</scope>
    <source>
        <strain evidence="5 6">DSM 17721</strain>
    </source>
</reference>
<dbReference type="InterPro" id="IPR013766">
    <property type="entry name" value="Thioredoxin_domain"/>
</dbReference>
<evidence type="ECO:0000259" key="4">
    <source>
        <dbReference type="PROSITE" id="PS51352"/>
    </source>
</evidence>
<dbReference type="PANTHER" id="PTHR43110">
    <property type="entry name" value="THIOL PEROXIDASE"/>
    <property type="match status" value="1"/>
</dbReference>
<dbReference type="HAMAP" id="MF_00269">
    <property type="entry name" value="Tpx"/>
    <property type="match status" value="1"/>
</dbReference>
<comment type="caution">
    <text evidence="5">The sequence shown here is derived from an EMBL/GenBank/DDBJ whole genome shotgun (WGS) entry which is preliminary data.</text>
</comment>
<evidence type="ECO:0000313" key="6">
    <source>
        <dbReference type="Proteomes" id="UP000525298"/>
    </source>
</evidence>
<dbReference type="SUPFAM" id="SSF52833">
    <property type="entry name" value="Thioredoxin-like"/>
    <property type="match status" value="1"/>
</dbReference>
<evidence type="ECO:0000256" key="1">
    <source>
        <dbReference type="ARBA" id="ARBA00023157"/>
    </source>
</evidence>
<dbReference type="EC" id="1.11.1.24" evidence="3"/>
<sequence>MANITFKGNPVQTNGELPELGQPAPDFVLTKTDLTDLSLADLSGKKVILNIFPSIETMVCAESVRRFNEAAHSLDNTAVLCISRDLPFAHQRFVDKEGLDAVISLAELRSLDFGDRYGARITDSALAGLLSRAVVVIDENGRVLYTQQVPEIGQEPDYDSVLEAVRTMDKNTSFEDVCTKMPVGEHARFDDTDDACDDGRAGKI</sequence>
<dbReference type="InterPro" id="IPR002065">
    <property type="entry name" value="TPX"/>
</dbReference>
<dbReference type="PANTHER" id="PTHR43110:SF1">
    <property type="entry name" value="THIOL PEROXIDASE"/>
    <property type="match status" value="1"/>
</dbReference>
<dbReference type="Proteomes" id="UP000525298">
    <property type="component" value="Unassembled WGS sequence"/>
</dbReference>
<dbReference type="GO" id="GO:0008379">
    <property type="term" value="F:thioredoxin peroxidase activity"/>
    <property type="evidence" value="ECO:0007669"/>
    <property type="project" value="UniProtKB-UniRule"/>
</dbReference>
<dbReference type="NCBIfam" id="NF001808">
    <property type="entry name" value="PRK00522.1"/>
    <property type="match status" value="1"/>
</dbReference>
<dbReference type="Gene3D" id="3.40.30.10">
    <property type="entry name" value="Glutaredoxin"/>
    <property type="match status" value="1"/>
</dbReference>
<dbReference type="Pfam" id="PF08534">
    <property type="entry name" value="Redoxin"/>
    <property type="match status" value="1"/>
</dbReference>
<comment type="subunit">
    <text evidence="3">Homodimer.</text>
</comment>
<dbReference type="InterPro" id="IPR050455">
    <property type="entry name" value="Tpx_Peroxidase_subfamily"/>
</dbReference>
<comment type="similarity">
    <text evidence="3">Belongs to the peroxiredoxin family. Tpx subfamily.</text>
</comment>
<keyword evidence="1" id="KW-1015">Disulfide bond</keyword>
<dbReference type="RefSeq" id="WP_181552062.1">
    <property type="nucleotide sequence ID" value="NZ_JACDUS010000009.1"/>
</dbReference>
<dbReference type="InterPro" id="IPR036249">
    <property type="entry name" value="Thioredoxin-like_sf"/>
</dbReference>
<keyword evidence="2 3" id="KW-0676">Redox-active center</keyword>
<dbReference type="PROSITE" id="PS51352">
    <property type="entry name" value="THIOREDOXIN_2"/>
    <property type="match status" value="1"/>
</dbReference>
<dbReference type="CDD" id="cd03014">
    <property type="entry name" value="PRX_Atyp2cys"/>
    <property type="match status" value="1"/>
</dbReference>
<keyword evidence="3" id="KW-0049">Antioxidant</keyword>
<dbReference type="AlphaFoldDB" id="A0A7W0CB22"/>
<protein>
    <recommendedName>
        <fullName evidence="3">Thiol peroxidase</fullName>
        <shortName evidence="3">Tpx</shortName>
        <ecNumber evidence="3">1.11.1.24</ecNumber>
    </recommendedName>
    <alternativeName>
        <fullName evidence="3">Peroxiredoxin tpx</fullName>
        <shortName evidence="3">Prx</shortName>
    </alternativeName>
    <alternativeName>
        <fullName evidence="3">Thioredoxin peroxidase</fullName>
    </alternativeName>
    <alternativeName>
        <fullName evidence="3">Thioredoxin-dependent peroxiredoxin</fullName>
    </alternativeName>
</protein>
<dbReference type="InterPro" id="IPR013740">
    <property type="entry name" value="Redoxin"/>
</dbReference>
<organism evidence="5 6">
    <name type="scientific">Desulfosalsimonas propionicica</name>
    <dbReference type="NCBI Taxonomy" id="332175"/>
    <lineage>
        <taxon>Bacteria</taxon>
        <taxon>Pseudomonadati</taxon>
        <taxon>Thermodesulfobacteriota</taxon>
        <taxon>Desulfobacteria</taxon>
        <taxon>Desulfobacterales</taxon>
        <taxon>Desulfosalsimonadaceae</taxon>
        <taxon>Desulfosalsimonas</taxon>
    </lineage>
</organism>
<keyword evidence="3 5" id="KW-0575">Peroxidase</keyword>
<comment type="catalytic activity">
    <reaction evidence="3">
        <text>a hydroperoxide + [thioredoxin]-dithiol = an alcohol + [thioredoxin]-disulfide + H2O</text>
        <dbReference type="Rhea" id="RHEA:62620"/>
        <dbReference type="Rhea" id="RHEA-COMP:10698"/>
        <dbReference type="Rhea" id="RHEA-COMP:10700"/>
        <dbReference type="ChEBI" id="CHEBI:15377"/>
        <dbReference type="ChEBI" id="CHEBI:29950"/>
        <dbReference type="ChEBI" id="CHEBI:30879"/>
        <dbReference type="ChEBI" id="CHEBI:35924"/>
        <dbReference type="ChEBI" id="CHEBI:50058"/>
        <dbReference type="EC" id="1.11.1.24"/>
    </reaction>
</comment>
<gene>
    <name evidence="3" type="primary">tpx</name>
    <name evidence="5" type="ORF">HNR65_002775</name>
</gene>
<evidence type="ECO:0000256" key="2">
    <source>
        <dbReference type="ARBA" id="ARBA00023284"/>
    </source>
</evidence>
<feature type="domain" description="Thioredoxin" evidence="4">
    <location>
        <begin position="18"/>
        <end position="170"/>
    </location>
</feature>
<keyword evidence="3 5" id="KW-0560">Oxidoreductase</keyword>
<name>A0A7W0CB22_9BACT</name>
<comment type="caution">
    <text evidence="3">Lacks conserved residue(s) required for the propagation of feature annotation.</text>
</comment>
<feature type="active site" description="Cysteine sulfenic acid (-SOH) intermediate" evidence="3">
    <location>
        <position position="60"/>
    </location>
</feature>
<keyword evidence="6" id="KW-1185">Reference proteome</keyword>
<proteinExistence type="inferred from homology"/>
<comment type="function">
    <text evidence="3">Thiol-specific peroxidase that catalyzes the reduction of hydrogen peroxide and organic hydroperoxides to water and alcohols, respectively. Plays a role in cell protection against oxidative stress by detoxifying peroxides.</text>
</comment>